<comment type="caution">
    <text evidence="5">The sequence shown here is derived from an EMBL/GenBank/DDBJ whole genome shotgun (WGS) entry which is preliminary data.</text>
</comment>
<protein>
    <submittedName>
        <fullName evidence="5">ABC transporter ATP-binding protein</fullName>
    </submittedName>
</protein>
<keyword evidence="1" id="KW-0813">Transport</keyword>
<keyword evidence="6" id="KW-1185">Reference proteome</keyword>
<dbReference type="AlphaFoldDB" id="A0A5R9G7M6"/>
<sequence length="265" mass="29037">MAINTEDESAAYKLELRSLSKSYRIGGQTADVLANIDLTVKDREFVSVVGPSGSGKSTLFYMIGGLTEPTAGQVLLDGRDVTGERGLVSYMPQHDSLFPWRSILDNVVLSQEIAGASKAAARATARKWLGRVGLAGYEEALPHQLSGGMRQRASFLRALLAPGELMCLDEPFGALDALTRIEMQQWLLRIWEETRRSVLFVTHSIEEALLLSDRVYVLAGRPATVADVVDVPFGRPRDETVTSEGAFLDLKKRIYETLRSGGVHA</sequence>
<reference evidence="5 6" key="1">
    <citation type="submission" date="2019-05" db="EMBL/GenBank/DDBJ databases">
        <authorList>
            <person name="Narsing Rao M.P."/>
            <person name="Li W.J."/>
        </authorList>
    </citation>
    <scope>NUCLEOTIDE SEQUENCE [LARGE SCALE GENOMIC DNA]</scope>
    <source>
        <strain evidence="5 6">SYSU_K30003</strain>
    </source>
</reference>
<dbReference type="SUPFAM" id="SSF52540">
    <property type="entry name" value="P-loop containing nucleoside triphosphate hydrolases"/>
    <property type="match status" value="1"/>
</dbReference>
<keyword evidence="3 5" id="KW-0067">ATP-binding</keyword>
<dbReference type="SMART" id="SM00382">
    <property type="entry name" value="AAA"/>
    <property type="match status" value="1"/>
</dbReference>
<evidence type="ECO:0000256" key="3">
    <source>
        <dbReference type="ARBA" id="ARBA00022840"/>
    </source>
</evidence>
<evidence type="ECO:0000256" key="1">
    <source>
        <dbReference type="ARBA" id="ARBA00022448"/>
    </source>
</evidence>
<dbReference type="Gene3D" id="3.40.50.300">
    <property type="entry name" value="P-loop containing nucleotide triphosphate hydrolases"/>
    <property type="match status" value="1"/>
</dbReference>
<dbReference type="Proteomes" id="UP000309676">
    <property type="component" value="Unassembled WGS sequence"/>
</dbReference>
<dbReference type="GO" id="GO:0005524">
    <property type="term" value="F:ATP binding"/>
    <property type="evidence" value="ECO:0007669"/>
    <property type="project" value="UniProtKB-KW"/>
</dbReference>
<name>A0A5R9G7M6_9BACL</name>
<dbReference type="PROSITE" id="PS00211">
    <property type="entry name" value="ABC_TRANSPORTER_1"/>
    <property type="match status" value="1"/>
</dbReference>
<dbReference type="InterPro" id="IPR003593">
    <property type="entry name" value="AAA+_ATPase"/>
</dbReference>
<evidence type="ECO:0000259" key="4">
    <source>
        <dbReference type="PROSITE" id="PS50893"/>
    </source>
</evidence>
<dbReference type="PANTHER" id="PTHR42788">
    <property type="entry name" value="TAURINE IMPORT ATP-BINDING PROTEIN-RELATED"/>
    <property type="match status" value="1"/>
</dbReference>
<dbReference type="RefSeq" id="WP_138197156.1">
    <property type="nucleotide sequence ID" value="NZ_VCIW01000021.1"/>
</dbReference>
<keyword evidence="2" id="KW-0547">Nucleotide-binding</keyword>
<dbReference type="InterPro" id="IPR050166">
    <property type="entry name" value="ABC_transporter_ATP-bind"/>
</dbReference>
<dbReference type="PROSITE" id="PS50893">
    <property type="entry name" value="ABC_TRANSPORTER_2"/>
    <property type="match status" value="1"/>
</dbReference>
<evidence type="ECO:0000313" key="6">
    <source>
        <dbReference type="Proteomes" id="UP000309676"/>
    </source>
</evidence>
<dbReference type="InterPro" id="IPR017871">
    <property type="entry name" value="ABC_transporter-like_CS"/>
</dbReference>
<dbReference type="OrthoDB" id="18967at2"/>
<dbReference type="EMBL" id="VCIW01000021">
    <property type="protein sequence ID" value="TLS49438.1"/>
    <property type="molecule type" value="Genomic_DNA"/>
</dbReference>
<dbReference type="PANTHER" id="PTHR42788:SF2">
    <property type="entry name" value="ABC TRANSPORTER ATP-BINDING PROTEIN"/>
    <property type="match status" value="1"/>
</dbReference>
<proteinExistence type="predicted"/>
<gene>
    <name evidence="5" type="ORF">FE782_25320</name>
</gene>
<dbReference type="CDD" id="cd03293">
    <property type="entry name" value="ABC_NrtD_SsuB_transporters"/>
    <property type="match status" value="1"/>
</dbReference>
<dbReference type="Pfam" id="PF00005">
    <property type="entry name" value="ABC_tran"/>
    <property type="match status" value="1"/>
</dbReference>
<dbReference type="InterPro" id="IPR003439">
    <property type="entry name" value="ABC_transporter-like_ATP-bd"/>
</dbReference>
<feature type="domain" description="ABC transporter" evidence="4">
    <location>
        <begin position="14"/>
        <end position="245"/>
    </location>
</feature>
<dbReference type="GO" id="GO:0016887">
    <property type="term" value="F:ATP hydrolysis activity"/>
    <property type="evidence" value="ECO:0007669"/>
    <property type="project" value="InterPro"/>
</dbReference>
<organism evidence="5 6">
    <name type="scientific">Paenibacillus antri</name>
    <dbReference type="NCBI Taxonomy" id="2582848"/>
    <lineage>
        <taxon>Bacteria</taxon>
        <taxon>Bacillati</taxon>
        <taxon>Bacillota</taxon>
        <taxon>Bacilli</taxon>
        <taxon>Bacillales</taxon>
        <taxon>Paenibacillaceae</taxon>
        <taxon>Paenibacillus</taxon>
    </lineage>
</organism>
<evidence type="ECO:0000256" key="2">
    <source>
        <dbReference type="ARBA" id="ARBA00022741"/>
    </source>
</evidence>
<accession>A0A5R9G7M6</accession>
<evidence type="ECO:0000313" key="5">
    <source>
        <dbReference type="EMBL" id="TLS49438.1"/>
    </source>
</evidence>
<dbReference type="InterPro" id="IPR027417">
    <property type="entry name" value="P-loop_NTPase"/>
</dbReference>